<reference evidence="1 2" key="1">
    <citation type="journal article" date="2015" name="Genome Announc.">
        <title>Draft Genome Sequence of Rhodococcus rhodochrous Strain KG-21, a Soil Isolate from Oil Fields of Krishna-Godavari Basin, India.</title>
        <authorList>
            <person name="Dawar C."/>
            <person name="Aggarwal R.K."/>
        </authorList>
    </citation>
    <scope>NUCLEOTIDE SEQUENCE [LARGE SCALE GENOMIC DNA]</scope>
    <source>
        <strain evidence="1 2">KG-21</strain>
    </source>
</reference>
<dbReference type="AlphaFoldDB" id="A0A0M9WLE5"/>
<comment type="caution">
    <text evidence="1">The sequence shown here is derived from an EMBL/GenBank/DDBJ whole genome shotgun (WGS) entry which is preliminary data.</text>
</comment>
<proteinExistence type="predicted"/>
<dbReference type="PANTHER" id="PTHR10668">
    <property type="entry name" value="PHYTOENE DEHYDROGENASE"/>
    <property type="match status" value="1"/>
</dbReference>
<sequence length="514" mass="56284">MTFDAIVIGAGINGMTLSAYLQRAGLETLVVEAEHRVGGMARSTRPLLPGFVHNPHANYLMQMDVSPVVRDLELADFGLHTLAPVAQHGIAFADGRPPIVLHRWDRTEQTIMSVQRYSSADARLLAQLLEAARLIRPLIGEGMYAPPSYEWFRTVLDAVASRFPLADFVDVGRGTCAAHICGLFQTPELQTLLLRVATELGVDVDERGSDLAFLTTVLPAVGRFRLPKGGMGSFANSLRRACDALGVRFVMGARVDRIKIGEGAVQGVVLAGGESVSARRLVASSLELTQTLRVLVGVDVLSDSERTSLGAYEARQSSILASSMFCLSEPPKYRSARWDPDIDRCYQTMIGLDEPEDALAHARQVRRGLLPAPAAAVRVNSLWDRSQAPFPMHTAGADSMFPSYLHHRKNQWQEVSEGYNTAFLRRWSEYAPNMSEHNILAHTFVVPDPGERKVMLRMGSSQYRTSIDGLYVCGVSTHPGGGAHGASGYNAYTAIAQDLGLSRHRPPEHEQTRE</sequence>
<gene>
    <name evidence="1" type="ORF">Z051_26330</name>
</gene>
<dbReference type="Pfam" id="PF13450">
    <property type="entry name" value="NAD_binding_8"/>
    <property type="match status" value="1"/>
</dbReference>
<reference evidence="2" key="2">
    <citation type="submission" date="2015-01" db="EMBL/GenBank/DDBJ databases">
        <title>Draft genome sequence of potential hydrocarbon metabolising strain of Rhodococcus rhodochrous.</title>
        <authorList>
            <person name="Aggarwal R.K."/>
            <person name="Dawar C."/>
        </authorList>
    </citation>
    <scope>NUCLEOTIDE SEQUENCE [LARGE SCALE GENOMIC DNA]</scope>
    <source>
        <strain evidence="2">KG-21</strain>
    </source>
</reference>
<protein>
    <recommendedName>
        <fullName evidence="3">Amine oxidase domain-containing protein</fullName>
    </recommendedName>
</protein>
<dbReference type="EMBL" id="AZYO01000133">
    <property type="protein sequence ID" value="KOS53300.1"/>
    <property type="molecule type" value="Genomic_DNA"/>
</dbReference>
<dbReference type="PANTHER" id="PTHR10668:SF105">
    <property type="entry name" value="DEHYDROGENASE-RELATED"/>
    <property type="match status" value="1"/>
</dbReference>
<evidence type="ECO:0000313" key="2">
    <source>
        <dbReference type="Proteomes" id="UP000037712"/>
    </source>
</evidence>
<dbReference type="RefSeq" id="WP_054375207.1">
    <property type="nucleotide sequence ID" value="NZ_AZYO01000133.1"/>
</dbReference>
<dbReference type="InterPro" id="IPR036188">
    <property type="entry name" value="FAD/NAD-bd_sf"/>
</dbReference>
<dbReference type="Gene3D" id="3.50.50.60">
    <property type="entry name" value="FAD/NAD(P)-binding domain"/>
    <property type="match status" value="2"/>
</dbReference>
<dbReference type="Proteomes" id="UP000037712">
    <property type="component" value="Unassembled WGS sequence"/>
</dbReference>
<organism evidence="1 2">
    <name type="scientific">Rhodococcus rhodochrous KG-21</name>
    <dbReference type="NCBI Taxonomy" id="1441923"/>
    <lineage>
        <taxon>Bacteria</taxon>
        <taxon>Bacillati</taxon>
        <taxon>Actinomycetota</taxon>
        <taxon>Actinomycetes</taxon>
        <taxon>Mycobacteriales</taxon>
        <taxon>Nocardiaceae</taxon>
        <taxon>Rhodococcus</taxon>
    </lineage>
</organism>
<dbReference type="PATRIC" id="fig|1441923.3.peg.5733"/>
<evidence type="ECO:0000313" key="1">
    <source>
        <dbReference type="EMBL" id="KOS53300.1"/>
    </source>
</evidence>
<name>A0A0M9WLE5_RHORH</name>
<evidence type="ECO:0008006" key="3">
    <source>
        <dbReference type="Google" id="ProtNLM"/>
    </source>
</evidence>
<dbReference type="SUPFAM" id="SSF51905">
    <property type="entry name" value="FAD/NAD(P)-binding domain"/>
    <property type="match status" value="1"/>
</dbReference>
<accession>A0A0M9WLE5</accession>